<sequence>MMTLSLIRLDPDPAKAALWMAAEGLVRDGNDDGYGWHALLAASFGTLSPKPFRVVARPGRPPQLLAYSLQSLDELLAHARDFADPLVIAALRLERAEAKRMPVIGEGRRLGFEVRLRPTLRRDRDGDRTRTAEVDVYVAAREAAKEGPAPDRGEVYRAWLEAKLAAGGARLEVARAVEMRQVPLLRRDRDRRLTRVEGHSAIFVGTLTTQDAQAFNALLARGVGRHRAFGYGMLLLRPPEA</sequence>
<gene>
    <name evidence="1" type="ORF">MAE02_57050</name>
</gene>
<dbReference type="Pfam" id="PF08798">
    <property type="entry name" value="CRISPR_assoc"/>
    <property type="match status" value="1"/>
</dbReference>
<dbReference type="NCBIfam" id="TIGR01907">
    <property type="entry name" value="casE_Cse3"/>
    <property type="match status" value="1"/>
</dbReference>
<accession>A0A512C1C6</accession>
<dbReference type="SMART" id="SM01101">
    <property type="entry name" value="CRISPR_assoc"/>
    <property type="match status" value="1"/>
</dbReference>
<dbReference type="AlphaFoldDB" id="A0A512C1C6"/>
<reference evidence="1 2" key="1">
    <citation type="submission" date="2019-07" db="EMBL/GenBank/DDBJ databases">
        <title>Whole genome shotgun sequence of Microvirga aerophila NBRC 106136.</title>
        <authorList>
            <person name="Hosoyama A."/>
            <person name="Uohara A."/>
            <person name="Ohji S."/>
            <person name="Ichikawa N."/>
        </authorList>
    </citation>
    <scope>NUCLEOTIDE SEQUENCE [LARGE SCALE GENOMIC DNA]</scope>
    <source>
        <strain evidence="1 2">NBRC 106136</strain>
    </source>
</reference>
<dbReference type="SUPFAM" id="SSF117987">
    <property type="entry name" value="CRISPR-associated protein"/>
    <property type="match status" value="1"/>
</dbReference>
<dbReference type="RefSeq" id="WP_147022793.1">
    <property type="nucleotide sequence ID" value="NZ_BJYU01000143.1"/>
</dbReference>
<protein>
    <submittedName>
        <fullName evidence="1">CRISPR-associated protein Cse3</fullName>
    </submittedName>
</protein>
<dbReference type="Proteomes" id="UP000321085">
    <property type="component" value="Unassembled WGS sequence"/>
</dbReference>
<organism evidence="1 2">
    <name type="scientific">Microvirga aerophila</name>
    <dbReference type="NCBI Taxonomy" id="670291"/>
    <lineage>
        <taxon>Bacteria</taxon>
        <taxon>Pseudomonadati</taxon>
        <taxon>Pseudomonadota</taxon>
        <taxon>Alphaproteobacteria</taxon>
        <taxon>Hyphomicrobiales</taxon>
        <taxon>Methylobacteriaceae</taxon>
        <taxon>Microvirga</taxon>
    </lineage>
</organism>
<proteinExistence type="predicted"/>
<dbReference type="InterPro" id="IPR010179">
    <property type="entry name" value="CRISPR-assoc_prot_Cse3"/>
</dbReference>
<dbReference type="Gene3D" id="3.30.70.1210">
    <property type="entry name" value="Crispr-associated protein, domain 2"/>
    <property type="match status" value="1"/>
</dbReference>
<evidence type="ECO:0000313" key="1">
    <source>
        <dbReference type="EMBL" id="GEO18009.1"/>
    </source>
</evidence>
<comment type="caution">
    <text evidence="1">The sequence shown here is derived from an EMBL/GenBank/DDBJ whole genome shotgun (WGS) entry which is preliminary data.</text>
</comment>
<dbReference type="EMBL" id="BJYU01000143">
    <property type="protein sequence ID" value="GEO18009.1"/>
    <property type="molecule type" value="Genomic_DNA"/>
</dbReference>
<keyword evidence="2" id="KW-1185">Reference proteome</keyword>
<evidence type="ECO:0000313" key="2">
    <source>
        <dbReference type="Proteomes" id="UP000321085"/>
    </source>
</evidence>
<name>A0A512C1C6_9HYPH</name>